<gene>
    <name evidence="2" type="ORF">GCM10007100_10060</name>
</gene>
<evidence type="ECO:0000256" key="1">
    <source>
        <dbReference type="SAM" id="Coils"/>
    </source>
</evidence>
<reference evidence="2" key="2">
    <citation type="submission" date="2020-09" db="EMBL/GenBank/DDBJ databases">
        <authorList>
            <person name="Sun Q."/>
            <person name="Kim S."/>
        </authorList>
    </citation>
    <scope>NUCLEOTIDE SEQUENCE</scope>
    <source>
        <strain evidence="2">KCTC 12988</strain>
    </source>
</reference>
<reference evidence="2" key="1">
    <citation type="journal article" date="2014" name="Int. J. Syst. Evol. Microbiol.">
        <title>Complete genome sequence of Corynebacterium casei LMG S-19264T (=DSM 44701T), isolated from a smear-ripened cheese.</title>
        <authorList>
            <consortium name="US DOE Joint Genome Institute (JGI-PGF)"/>
            <person name="Walter F."/>
            <person name="Albersmeier A."/>
            <person name="Kalinowski J."/>
            <person name="Ruckert C."/>
        </authorList>
    </citation>
    <scope>NUCLEOTIDE SEQUENCE</scope>
    <source>
        <strain evidence="2">KCTC 12988</strain>
    </source>
</reference>
<comment type="caution">
    <text evidence="2">The sequence shown here is derived from an EMBL/GenBank/DDBJ whole genome shotgun (WGS) entry which is preliminary data.</text>
</comment>
<organism evidence="2 3">
    <name type="scientific">Roseibacillus persicicus</name>
    <dbReference type="NCBI Taxonomy" id="454148"/>
    <lineage>
        <taxon>Bacteria</taxon>
        <taxon>Pseudomonadati</taxon>
        <taxon>Verrucomicrobiota</taxon>
        <taxon>Verrucomicrobiia</taxon>
        <taxon>Verrucomicrobiales</taxon>
        <taxon>Verrucomicrobiaceae</taxon>
        <taxon>Roseibacillus</taxon>
    </lineage>
</organism>
<keyword evidence="3" id="KW-1185">Reference proteome</keyword>
<dbReference type="Proteomes" id="UP000644507">
    <property type="component" value="Unassembled WGS sequence"/>
</dbReference>
<sequence>MKLQHYLYTAGIALALPTAAQDKVEPAATTAPTTNPDSKAVTEGRVGYVYTEESETMEERVARLEKEVEEREAKLKSLLKELDEAKETVETTKETAEGNANHARDLIEAESELLTKRLERLSDSIKNLQKHHTERAYKKLEDSGSFSYDDKMTFVQNFLDSANTKVDNFIESLSLEEPKESVDAVEEKAH</sequence>
<protein>
    <submittedName>
        <fullName evidence="2">Uncharacterized protein</fullName>
    </submittedName>
</protein>
<dbReference type="RefSeq" id="WP_189567920.1">
    <property type="nucleotide sequence ID" value="NZ_BMXI01000003.1"/>
</dbReference>
<evidence type="ECO:0000313" key="2">
    <source>
        <dbReference type="EMBL" id="GHC46433.1"/>
    </source>
</evidence>
<accession>A0A918WGW8</accession>
<evidence type="ECO:0000313" key="3">
    <source>
        <dbReference type="Proteomes" id="UP000644507"/>
    </source>
</evidence>
<feature type="coiled-coil region" evidence="1">
    <location>
        <begin position="54"/>
        <end position="131"/>
    </location>
</feature>
<name>A0A918WGW8_9BACT</name>
<dbReference type="AlphaFoldDB" id="A0A918WGW8"/>
<dbReference type="EMBL" id="BMXI01000003">
    <property type="protein sequence ID" value="GHC46433.1"/>
    <property type="molecule type" value="Genomic_DNA"/>
</dbReference>
<proteinExistence type="predicted"/>
<keyword evidence="1" id="KW-0175">Coiled coil</keyword>